<keyword evidence="1" id="KW-0479">Metal-binding</keyword>
<dbReference type="SUPFAM" id="SSF48056">
    <property type="entry name" value="Di-copper centre-containing domain"/>
    <property type="match status" value="1"/>
</dbReference>
<evidence type="ECO:0000259" key="6">
    <source>
        <dbReference type="PROSITE" id="PS00498"/>
    </source>
</evidence>
<sequence length="450" mass="50488">MNFKSVLSLFAFLLLGFIQLVSAAKSGTYNAGWKVTNAWTNTDSVFQRETGISRWRVNDGGLFYTYEIQIDVVEVQGVIGGTYVFYDSTGDSYNLMVFREGIHSVSYNSADPYILEVKIVEGYSRFPLGSWLTRELDQSEKKEYIDAIWCLRHLPSHLPSKEYPGARDRWDDFVVSHINYTNVIHFNGIFLPWHRQYLHLWETTLRKECGYKGTVPYWNWALDANDLFSSPVFDGTPDSLSGNGVWDPYQPRPCSATGSCFARGSGGGCVQTGPFKDFKVHMGPFDNSLAQSYAPIPPNAFDYNPRCLSRSLNPYFISLNNNQAVVDKMLAADTFTDFQTIMAPSDPNLPTAHGSGHGTVGGAMADFFASPQDPSFMLHHAMVDRMWALWQDRDPVNRRYALNGTTIIYDPPGAPLATLDSPLEFGVLAASVRLGEAMDPMAYEHCYVYT</sequence>
<evidence type="ECO:0000313" key="8">
    <source>
        <dbReference type="Proteomes" id="UP000325780"/>
    </source>
</evidence>
<evidence type="ECO:0000256" key="3">
    <source>
        <dbReference type="ARBA" id="ARBA00023008"/>
    </source>
</evidence>
<reference evidence="7 8" key="1">
    <citation type="submission" date="2019-04" db="EMBL/GenBank/DDBJ databases">
        <title>Friends and foes A comparative genomics study of 23 Aspergillus species from section Flavi.</title>
        <authorList>
            <consortium name="DOE Joint Genome Institute"/>
            <person name="Kjaerbolling I."/>
            <person name="Vesth T."/>
            <person name="Frisvad J.C."/>
            <person name="Nybo J.L."/>
            <person name="Theobald S."/>
            <person name="Kildgaard S."/>
            <person name="Isbrandt T."/>
            <person name="Kuo A."/>
            <person name="Sato A."/>
            <person name="Lyhne E.K."/>
            <person name="Kogle M.E."/>
            <person name="Wiebenga A."/>
            <person name="Kun R.S."/>
            <person name="Lubbers R.J."/>
            <person name="Makela M.R."/>
            <person name="Barry K."/>
            <person name="Chovatia M."/>
            <person name="Clum A."/>
            <person name="Daum C."/>
            <person name="Haridas S."/>
            <person name="He G."/>
            <person name="LaButti K."/>
            <person name="Lipzen A."/>
            <person name="Mondo S."/>
            <person name="Riley R."/>
            <person name="Salamov A."/>
            <person name="Simmons B.A."/>
            <person name="Magnuson J.K."/>
            <person name="Henrissat B."/>
            <person name="Mortensen U.H."/>
            <person name="Larsen T.O."/>
            <person name="Devries R.P."/>
            <person name="Grigoriev I.V."/>
            <person name="Machida M."/>
            <person name="Baker S.E."/>
            <person name="Andersen M.R."/>
        </authorList>
    </citation>
    <scope>NUCLEOTIDE SEQUENCE [LARGE SCALE GENOMIC DNA]</scope>
    <source>
        <strain evidence="7 8">IBT 18842</strain>
    </source>
</reference>
<feature type="domain" description="Tyrosinase copper-binding" evidence="5">
    <location>
        <begin position="185"/>
        <end position="202"/>
    </location>
</feature>
<evidence type="ECO:0000313" key="7">
    <source>
        <dbReference type="EMBL" id="KAE8153924.1"/>
    </source>
</evidence>
<keyword evidence="2" id="KW-0560">Oxidoreductase</keyword>
<dbReference type="PANTHER" id="PTHR11474:SF125">
    <property type="entry name" value="N-ACETYL-6-HYDROXYTRYPTOPHAN OXIDASE IVOB-RELATED"/>
    <property type="match status" value="1"/>
</dbReference>
<dbReference type="OrthoDB" id="6132182at2759"/>
<dbReference type="GO" id="GO:0046872">
    <property type="term" value="F:metal ion binding"/>
    <property type="evidence" value="ECO:0007669"/>
    <property type="project" value="UniProtKB-KW"/>
</dbReference>
<gene>
    <name evidence="7" type="ORF">BDV25DRAFT_136491</name>
</gene>
<keyword evidence="3" id="KW-0186">Copper</keyword>
<feature type="domain" description="Tyrosinase copper-binding" evidence="6">
    <location>
        <begin position="373"/>
        <end position="384"/>
    </location>
</feature>
<feature type="chain" id="PRO_5024795881" description="Tyrosinase copper-binding domain-containing protein" evidence="4">
    <location>
        <begin position="24"/>
        <end position="450"/>
    </location>
</feature>
<dbReference type="PRINTS" id="PR00092">
    <property type="entry name" value="TYROSINASE"/>
</dbReference>
<evidence type="ECO:0000256" key="4">
    <source>
        <dbReference type="SAM" id="SignalP"/>
    </source>
</evidence>
<organism evidence="7 8">
    <name type="scientific">Aspergillus avenaceus</name>
    <dbReference type="NCBI Taxonomy" id="36643"/>
    <lineage>
        <taxon>Eukaryota</taxon>
        <taxon>Fungi</taxon>
        <taxon>Dikarya</taxon>
        <taxon>Ascomycota</taxon>
        <taxon>Pezizomycotina</taxon>
        <taxon>Eurotiomycetes</taxon>
        <taxon>Eurotiomycetidae</taxon>
        <taxon>Eurotiales</taxon>
        <taxon>Aspergillaceae</taxon>
        <taxon>Aspergillus</taxon>
        <taxon>Aspergillus subgen. Circumdati</taxon>
    </lineage>
</organism>
<dbReference type="PROSITE" id="PS00498">
    <property type="entry name" value="TYROSINASE_2"/>
    <property type="match status" value="1"/>
</dbReference>
<dbReference type="PANTHER" id="PTHR11474">
    <property type="entry name" value="TYROSINASE FAMILY MEMBER"/>
    <property type="match status" value="1"/>
</dbReference>
<dbReference type="AlphaFoldDB" id="A0A5N6U5S2"/>
<dbReference type="InterPro" id="IPR002227">
    <property type="entry name" value="Tyrosinase_Cu-bd"/>
</dbReference>
<protein>
    <recommendedName>
        <fullName evidence="5 6">Tyrosinase copper-binding domain-containing protein</fullName>
    </recommendedName>
</protein>
<dbReference type="PROSITE" id="PS00497">
    <property type="entry name" value="TYROSINASE_1"/>
    <property type="match status" value="1"/>
</dbReference>
<evidence type="ECO:0000256" key="2">
    <source>
        <dbReference type="ARBA" id="ARBA00023002"/>
    </source>
</evidence>
<evidence type="ECO:0000256" key="1">
    <source>
        <dbReference type="ARBA" id="ARBA00022723"/>
    </source>
</evidence>
<accession>A0A5N6U5S2</accession>
<keyword evidence="8" id="KW-1185">Reference proteome</keyword>
<name>A0A5N6U5S2_ASPAV</name>
<dbReference type="EMBL" id="ML742034">
    <property type="protein sequence ID" value="KAE8153924.1"/>
    <property type="molecule type" value="Genomic_DNA"/>
</dbReference>
<dbReference type="InterPro" id="IPR008922">
    <property type="entry name" value="Di-copper_centre_dom_sf"/>
</dbReference>
<feature type="signal peptide" evidence="4">
    <location>
        <begin position="1"/>
        <end position="23"/>
    </location>
</feature>
<dbReference type="InterPro" id="IPR050316">
    <property type="entry name" value="Tyrosinase/Hemocyanin"/>
</dbReference>
<evidence type="ECO:0000259" key="5">
    <source>
        <dbReference type="PROSITE" id="PS00497"/>
    </source>
</evidence>
<proteinExistence type="predicted"/>
<dbReference type="GO" id="GO:0016491">
    <property type="term" value="F:oxidoreductase activity"/>
    <property type="evidence" value="ECO:0007669"/>
    <property type="project" value="UniProtKB-KW"/>
</dbReference>
<keyword evidence="4" id="KW-0732">Signal</keyword>
<dbReference type="Pfam" id="PF00264">
    <property type="entry name" value="Tyrosinase"/>
    <property type="match status" value="1"/>
</dbReference>
<dbReference type="Proteomes" id="UP000325780">
    <property type="component" value="Unassembled WGS sequence"/>
</dbReference>
<dbReference type="Gene3D" id="1.10.1280.10">
    <property type="entry name" value="Di-copper center containing domain from catechol oxidase"/>
    <property type="match status" value="1"/>
</dbReference>